<feature type="region of interest" description="Disordered" evidence="1">
    <location>
        <begin position="49"/>
        <end position="92"/>
    </location>
</feature>
<reference evidence="2" key="1">
    <citation type="submission" date="2015-04" db="UniProtKB">
        <authorList>
            <consortium name="EnsemblPlants"/>
        </authorList>
    </citation>
    <scope>IDENTIFICATION</scope>
</reference>
<keyword evidence="3" id="KW-1185">Reference proteome</keyword>
<name>A0A0E0DPB5_9ORYZ</name>
<sequence length="92" mass="9738">MAKPRPSSFLLPTAAPLLPSPPTKPGDLYKPNLTLGGAERKRGAVEVQRRRVVEGGSDGLLPRFQGSEQPDPPAGDQTIDGSPMDLALHQEG</sequence>
<dbReference type="Gramene" id="OMERI05G08750.1">
    <property type="protein sequence ID" value="OMERI05G08750.1"/>
    <property type="gene ID" value="OMERI05G08750"/>
</dbReference>
<feature type="region of interest" description="Disordered" evidence="1">
    <location>
        <begin position="1"/>
        <end position="29"/>
    </location>
</feature>
<accession>A0A0E0DPB5</accession>
<feature type="compositionally biased region" description="Low complexity" evidence="1">
    <location>
        <begin position="1"/>
        <end position="17"/>
    </location>
</feature>
<protein>
    <submittedName>
        <fullName evidence="2">Uncharacterized protein</fullName>
    </submittedName>
</protein>
<dbReference type="Proteomes" id="UP000008021">
    <property type="component" value="Chromosome 5"/>
</dbReference>
<reference evidence="2" key="2">
    <citation type="submission" date="2018-05" db="EMBL/GenBank/DDBJ databases">
        <title>OmerRS3 (Oryza meridionalis Reference Sequence Version 3).</title>
        <authorList>
            <person name="Zhang J."/>
            <person name="Kudrna D."/>
            <person name="Lee S."/>
            <person name="Talag J."/>
            <person name="Welchert J."/>
            <person name="Wing R.A."/>
        </authorList>
    </citation>
    <scope>NUCLEOTIDE SEQUENCE [LARGE SCALE GENOMIC DNA]</scope>
    <source>
        <strain evidence="2">cv. OR44</strain>
    </source>
</reference>
<dbReference type="EnsemblPlants" id="OMERI05G08750.1">
    <property type="protein sequence ID" value="OMERI05G08750.1"/>
    <property type="gene ID" value="OMERI05G08750"/>
</dbReference>
<organism evidence="2">
    <name type="scientific">Oryza meridionalis</name>
    <dbReference type="NCBI Taxonomy" id="40149"/>
    <lineage>
        <taxon>Eukaryota</taxon>
        <taxon>Viridiplantae</taxon>
        <taxon>Streptophyta</taxon>
        <taxon>Embryophyta</taxon>
        <taxon>Tracheophyta</taxon>
        <taxon>Spermatophyta</taxon>
        <taxon>Magnoliopsida</taxon>
        <taxon>Liliopsida</taxon>
        <taxon>Poales</taxon>
        <taxon>Poaceae</taxon>
        <taxon>BOP clade</taxon>
        <taxon>Oryzoideae</taxon>
        <taxon>Oryzeae</taxon>
        <taxon>Oryzinae</taxon>
        <taxon>Oryza</taxon>
    </lineage>
</organism>
<evidence type="ECO:0000313" key="3">
    <source>
        <dbReference type="Proteomes" id="UP000008021"/>
    </source>
</evidence>
<proteinExistence type="predicted"/>
<evidence type="ECO:0000313" key="2">
    <source>
        <dbReference type="EnsemblPlants" id="OMERI05G08750.1"/>
    </source>
</evidence>
<evidence type="ECO:0000256" key="1">
    <source>
        <dbReference type="SAM" id="MobiDB-lite"/>
    </source>
</evidence>
<dbReference type="HOGENOM" id="CLU_143782_0_0_1"/>
<dbReference type="AlphaFoldDB" id="A0A0E0DPB5"/>